<reference evidence="2" key="1">
    <citation type="journal article" date="2014" name="Int. J. Syst. Evol. Microbiol.">
        <title>Complete genome sequence of Corynebacterium casei LMG S-19264T (=DSM 44701T), isolated from a smear-ripened cheese.</title>
        <authorList>
            <consortium name="US DOE Joint Genome Institute (JGI-PGF)"/>
            <person name="Walter F."/>
            <person name="Albersmeier A."/>
            <person name="Kalinowski J."/>
            <person name="Ruckert C."/>
        </authorList>
    </citation>
    <scope>NUCLEOTIDE SEQUENCE</scope>
    <source>
        <strain evidence="2">KCTC 12719</strain>
    </source>
</reference>
<keyword evidence="3" id="KW-1185">Reference proteome</keyword>
<dbReference type="RefSeq" id="WP_189603953.1">
    <property type="nucleotide sequence ID" value="NZ_BMXB01000003.1"/>
</dbReference>
<feature type="transmembrane region" description="Helical" evidence="1">
    <location>
        <begin position="6"/>
        <end position="28"/>
    </location>
</feature>
<sequence>MKIDIWIVDLAVIASVVIPYILLIIAGFNETKTRQKKFLQEAGKNQMVPSETDHWNLNTIGIDRNLQKLLFVQQSPKGDRIEYYDLKNIRKSTIVSTTKSIRINDKVEEVLQRIDLEFEGSFSGEKQLLNLYDCDLTYSQDYELAHAQKWNEIINAALSYKPTMNSAA</sequence>
<comment type="caution">
    <text evidence="2">The sequence shown here is derived from an EMBL/GenBank/DDBJ whole genome shotgun (WGS) entry which is preliminary data.</text>
</comment>
<protein>
    <submittedName>
        <fullName evidence="2">Uncharacterized protein</fullName>
    </submittedName>
</protein>
<organism evidence="2 3">
    <name type="scientific">Salinimicrobium marinum</name>
    <dbReference type="NCBI Taxonomy" id="680283"/>
    <lineage>
        <taxon>Bacteria</taxon>
        <taxon>Pseudomonadati</taxon>
        <taxon>Bacteroidota</taxon>
        <taxon>Flavobacteriia</taxon>
        <taxon>Flavobacteriales</taxon>
        <taxon>Flavobacteriaceae</taxon>
        <taxon>Salinimicrobium</taxon>
    </lineage>
</organism>
<accession>A0A918SAQ6</accession>
<evidence type="ECO:0000256" key="1">
    <source>
        <dbReference type="SAM" id="Phobius"/>
    </source>
</evidence>
<keyword evidence="1" id="KW-0472">Membrane</keyword>
<reference evidence="2" key="2">
    <citation type="submission" date="2020-09" db="EMBL/GenBank/DDBJ databases">
        <authorList>
            <person name="Sun Q."/>
            <person name="Kim S."/>
        </authorList>
    </citation>
    <scope>NUCLEOTIDE SEQUENCE</scope>
    <source>
        <strain evidence="2">KCTC 12719</strain>
    </source>
</reference>
<dbReference type="AlphaFoldDB" id="A0A918SAQ6"/>
<gene>
    <name evidence="2" type="ORF">GCM10007103_13420</name>
</gene>
<dbReference type="EMBL" id="BMXB01000003">
    <property type="protein sequence ID" value="GHA33229.1"/>
    <property type="molecule type" value="Genomic_DNA"/>
</dbReference>
<keyword evidence="1" id="KW-0812">Transmembrane</keyword>
<dbReference type="Proteomes" id="UP000610456">
    <property type="component" value="Unassembled WGS sequence"/>
</dbReference>
<proteinExistence type="predicted"/>
<evidence type="ECO:0000313" key="2">
    <source>
        <dbReference type="EMBL" id="GHA33229.1"/>
    </source>
</evidence>
<evidence type="ECO:0000313" key="3">
    <source>
        <dbReference type="Proteomes" id="UP000610456"/>
    </source>
</evidence>
<keyword evidence="1" id="KW-1133">Transmembrane helix</keyword>
<name>A0A918SAQ6_9FLAO</name>